<feature type="transmembrane region" description="Helical" evidence="1">
    <location>
        <begin position="16"/>
        <end position="49"/>
    </location>
</feature>
<name>A0A126PZS3_ALTMA</name>
<dbReference type="EMBL" id="CP014323">
    <property type="protein sequence ID" value="AMJ98524.1"/>
    <property type="molecule type" value="Genomic_DNA"/>
</dbReference>
<proteinExistence type="predicted"/>
<dbReference type="Proteomes" id="UP000063991">
    <property type="component" value="Chromosome"/>
</dbReference>
<gene>
    <name evidence="2" type="ORF">AVL55_10310</name>
</gene>
<dbReference type="RefSeq" id="WP_061095069.1">
    <property type="nucleotide sequence ID" value="NZ_CP014323.1"/>
</dbReference>
<organism evidence="2 3">
    <name type="scientific">Alteromonas macleodii</name>
    <name type="common">Pseudoalteromonas macleodii</name>
    <dbReference type="NCBI Taxonomy" id="28108"/>
    <lineage>
        <taxon>Bacteria</taxon>
        <taxon>Pseudomonadati</taxon>
        <taxon>Pseudomonadota</taxon>
        <taxon>Gammaproteobacteria</taxon>
        <taxon>Alteromonadales</taxon>
        <taxon>Alteromonadaceae</taxon>
        <taxon>Alteromonas/Salinimonas group</taxon>
        <taxon>Alteromonas</taxon>
    </lineage>
</organism>
<evidence type="ECO:0000313" key="2">
    <source>
        <dbReference type="EMBL" id="AMJ98524.1"/>
    </source>
</evidence>
<keyword evidence="1" id="KW-1133">Transmembrane helix</keyword>
<accession>A0A126PZS3</accession>
<evidence type="ECO:0000256" key="1">
    <source>
        <dbReference type="SAM" id="Phobius"/>
    </source>
</evidence>
<keyword evidence="1" id="KW-0472">Membrane</keyword>
<keyword evidence="1" id="KW-0812">Transmembrane</keyword>
<protein>
    <submittedName>
        <fullName evidence="2">Uncharacterized protein</fullName>
    </submittedName>
</protein>
<sequence length="68" mass="7735">MSNILEKLTPTEKHGLFFIIIMLVMTIVTGGYWSGFVSSLVIFGCLLPIDKKDEVLRKIEFGNFKKVK</sequence>
<evidence type="ECO:0000313" key="3">
    <source>
        <dbReference type="Proteomes" id="UP000063991"/>
    </source>
</evidence>
<dbReference type="AlphaFoldDB" id="A0A126PZS3"/>
<reference evidence="2 3" key="1">
    <citation type="submission" date="2015-12" db="EMBL/GenBank/DDBJ databases">
        <authorList>
            <person name="Shamseldin A."/>
            <person name="Moawad H."/>
            <person name="Abd El-Rahim W.M."/>
            <person name="Sadowsky M.J."/>
        </authorList>
    </citation>
    <scope>NUCLEOTIDE SEQUENCE [LARGE SCALE GENOMIC DNA]</scope>
    <source>
        <strain evidence="2 3">D7</strain>
    </source>
</reference>